<dbReference type="InterPro" id="IPR011527">
    <property type="entry name" value="ABC1_TM_dom"/>
</dbReference>
<feature type="transmembrane region" description="Helical" evidence="5">
    <location>
        <begin position="99"/>
        <end position="119"/>
    </location>
</feature>
<evidence type="ECO:0000256" key="4">
    <source>
        <dbReference type="ARBA" id="ARBA00023136"/>
    </source>
</evidence>
<keyword evidence="4 5" id="KW-0472">Membrane</keyword>
<dbReference type="PANTHER" id="PTHR43394:SF27">
    <property type="entry name" value="ATP-DEPENDENT TRANSLOCASE ABCB1-LIKE"/>
    <property type="match status" value="1"/>
</dbReference>
<dbReference type="Pfam" id="PF00664">
    <property type="entry name" value="ABC_membrane"/>
    <property type="match status" value="1"/>
</dbReference>
<keyword evidence="3 5" id="KW-1133">Transmembrane helix</keyword>
<evidence type="ECO:0000259" key="6">
    <source>
        <dbReference type="PROSITE" id="PS50929"/>
    </source>
</evidence>
<name>A0A0R3TBG9_RODNA</name>
<comment type="subcellular location">
    <subcellularLocation>
        <location evidence="1">Membrane</location>
        <topology evidence="1">Multi-pass membrane protein</topology>
    </subcellularLocation>
</comment>
<evidence type="ECO:0000256" key="5">
    <source>
        <dbReference type="SAM" id="Phobius"/>
    </source>
</evidence>
<dbReference type="Gene3D" id="1.20.1560.10">
    <property type="entry name" value="ABC transporter type 1, transmembrane domain"/>
    <property type="match status" value="1"/>
</dbReference>
<feature type="transmembrane region" description="Helical" evidence="5">
    <location>
        <begin position="6"/>
        <end position="23"/>
    </location>
</feature>
<dbReference type="InterPro" id="IPR036640">
    <property type="entry name" value="ABC1_TM_sf"/>
</dbReference>
<evidence type="ECO:0000256" key="2">
    <source>
        <dbReference type="ARBA" id="ARBA00022692"/>
    </source>
</evidence>
<evidence type="ECO:0000313" key="7">
    <source>
        <dbReference type="EMBL" id="VDO00266.1"/>
    </source>
</evidence>
<dbReference type="GO" id="GO:0005743">
    <property type="term" value="C:mitochondrial inner membrane"/>
    <property type="evidence" value="ECO:0007669"/>
    <property type="project" value="TreeGrafter"/>
</dbReference>
<evidence type="ECO:0000313" key="9">
    <source>
        <dbReference type="WBParaSite" id="HNAJ_0000440801-mRNA-1"/>
    </source>
</evidence>
<feature type="domain" description="ABC transmembrane type-1" evidence="6">
    <location>
        <begin position="1"/>
        <end position="238"/>
    </location>
</feature>
<dbReference type="WBParaSite" id="HNAJ_0000440801-mRNA-1">
    <property type="protein sequence ID" value="HNAJ_0000440801-mRNA-1"/>
    <property type="gene ID" value="HNAJ_0000440801"/>
</dbReference>
<dbReference type="CDD" id="cd18577">
    <property type="entry name" value="ABC_6TM_Pgp_ABCB1_D1_like"/>
    <property type="match status" value="1"/>
</dbReference>
<dbReference type="PROSITE" id="PS50929">
    <property type="entry name" value="ABC_TM1F"/>
    <property type="match status" value="1"/>
</dbReference>
<evidence type="ECO:0000313" key="8">
    <source>
        <dbReference type="Proteomes" id="UP000278807"/>
    </source>
</evidence>
<evidence type="ECO:0000256" key="3">
    <source>
        <dbReference type="ARBA" id="ARBA00022989"/>
    </source>
</evidence>
<organism evidence="9">
    <name type="scientific">Rodentolepis nana</name>
    <name type="common">Dwarf tapeworm</name>
    <name type="synonym">Hymenolepis nana</name>
    <dbReference type="NCBI Taxonomy" id="102285"/>
    <lineage>
        <taxon>Eukaryota</taxon>
        <taxon>Metazoa</taxon>
        <taxon>Spiralia</taxon>
        <taxon>Lophotrochozoa</taxon>
        <taxon>Platyhelminthes</taxon>
        <taxon>Cestoda</taxon>
        <taxon>Eucestoda</taxon>
        <taxon>Cyclophyllidea</taxon>
        <taxon>Hymenolepididae</taxon>
        <taxon>Rodentolepis</taxon>
    </lineage>
</organism>
<keyword evidence="2 5" id="KW-0812">Transmembrane</keyword>
<dbReference type="SUPFAM" id="SSF90123">
    <property type="entry name" value="ABC transporter transmembrane region"/>
    <property type="match status" value="1"/>
</dbReference>
<dbReference type="GO" id="GO:0015421">
    <property type="term" value="F:ABC-type oligopeptide transporter activity"/>
    <property type="evidence" value="ECO:0007669"/>
    <property type="project" value="TreeGrafter"/>
</dbReference>
<proteinExistence type="predicted"/>
<gene>
    <name evidence="7" type="ORF">HNAJ_LOCUS4406</name>
</gene>
<evidence type="ECO:0000256" key="1">
    <source>
        <dbReference type="ARBA" id="ARBA00004141"/>
    </source>
</evidence>
<dbReference type="GO" id="GO:0090374">
    <property type="term" value="P:oligopeptide export from mitochondrion"/>
    <property type="evidence" value="ECO:0007669"/>
    <property type="project" value="TreeGrafter"/>
</dbReference>
<dbReference type="AlphaFoldDB" id="A0A0R3TBG9"/>
<feature type="transmembrane region" description="Helical" evidence="5">
    <location>
        <begin position="73"/>
        <end position="93"/>
    </location>
</feature>
<dbReference type="EMBL" id="UZAE01003071">
    <property type="protein sequence ID" value="VDO00266.1"/>
    <property type="molecule type" value="Genomic_DNA"/>
</dbReference>
<feature type="transmembrane region" description="Helical" evidence="5">
    <location>
        <begin position="177"/>
        <end position="202"/>
    </location>
</feature>
<reference evidence="7 8" key="2">
    <citation type="submission" date="2018-11" db="EMBL/GenBank/DDBJ databases">
        <authorList>
            <consortium name="Pathogen Informatics"/>
        </authorList>
    </citation>
    <scope>NUCLEOTIDE SEQUENCE [LARGE SCALE GENOMIC DNA]</scope>
</reference>
<dbReference type="PANTHER" id="PTHR43394">
    <property type="entry name" value="ATP-DEPENDENT PERMEASE MDL1, MITOCHONDRIAL"/>
    <property type="match status" value="1"/>
</dbReference>
<dbReference type="GO" id="GO:0005524">
    <property type="term" value="F:ATP binding"/>
    <property type="evidence" value="ECO:0007669"/>
    <property type="project" value="InterPro"/>
</dbReference>
<dbReference type="Proteomes" id="UP000278807">
    <property type="component" value="Unassembled WGS sequence"/>
</dbReference>
<sequence length="266" mass="29325">MAILGAATFVVAYAQMFCLQYCARRQLKQIRRLYFSSIMRQDAAWFDSCNVGTLITRLIEGTDKIEIGIGEKAGLFVQHISVFLGGAVMSFIYNWELSLVAAAFFPLVAISFAAIGFVVRKLSAKERAAYSRANGIAGEVLSAVKTVFMFEGQSRESKRYSVELQEAEKVGLKRATIVGFVLGSTDATIYILIAVTFFYGILMLNRGDSDPGEIMLVIHSLYTGGVTIGQAFQQYDHFNFAVTAAGEIFPTIDRVSDMCLSNLRFS</sequence>
<protein>
    <submittedName>
        <fullName evidence="9">ABC transmembrane type-1 domain-containing protein</fullName>
    </submittedName>
</protein>
<dbReference type="InterPro" id="IPR039421">
    <property type="entry name" value="Type_1_exporter"/>
</dbReference>
<reference evidence="9" key="1">
    <citation type="submission" date="2017-02" db="UniProtKB">
        <authorList>
            <consortium name="WormBaseParasite"/>
        </authorList>
    </citation>
    <scope>IDENTIFICATION</scope>
</reference>
<accession>A0A0R3TBG9</accession>
<dbReference type="STRING" id="102285.A0A0R3TBG9"/>
<dbReference type="OrthoDB" id="6500128at2759"/>
<keyword evidence="8" id="KW-1185">Reference proteome</keyword>